<organism evidence="1 2">
    <name type="scientific">Pseudobutyrivibrio ruminis</name>
    <dbReference type="NCBI Taxonomy" id="46206"/>
    <lineage>
        <taxon>Bacteria</taxon>
        <taxon>Bacillati</taxon>
        <taxon>Bacillota</taxon>
        <taxon>Clostridia</taxon>
        <taxon>Lachnospirales</taxon>
        <taxon>Lachnospiraceae</taxon>
        <taxon>Pseudobutyrivibrio</taxon>
    </lineage>
</organism>
<gene>
    <name evidence="1" type="ORF">E7272_04305</name>
</gene>
<dbReference type="AlphaFoldDB" id="A0A927UBU1"/>
<name>A0A927UBU1_9FIRM</name>
<dbReference type="EMBL" id="SVER01000009">
    <property type="protein sequence ID" value="MBE5919047.1"/>
    <property type="molecule type" value="Genomic_DNA"/>
</dbReference>
<accession>A0A927UBU1</accession>
<proteinExistence type="predicted"/>
<sequence length="636" mass="71451">MLEKDYLDPSTIKSQCSAAITEIDTDNSALSVAYTAVDSFINDTTIKSDAFDALKSSFRPYLTIITRLKNANESDKADFETLKSSVGSEVLDGSIIVPKMKAAWESKTNNENTANYYYGLAASTTDIMLSSSYSQIGSSFSTLAGFDYLTYLYWKRKSDKFDEIEGATSGLFSGSATSRSYCVKDPNRPNSKGLSTDVNNTLATDSMKGKMAKRFGAVEDAADLYYKVTSNTIDIDDLTDEQKELIVEYYEALHPDDAEALAKATKKLSDDEAIDLKARVYTAPPRFKDNFINNVTDAAEAKEDFDKFDNGKISMKKLSNERTAAAVAYYDIYHLDEARTMTHNLLPMINEGYDDHVNNIKLLAYTADEPYKSVFLENVQYVKIEDIHSSSSYEWCHGIYINVDDMGDASDASENDYRTYFHEMSHGIDDHFKWKSNSYSNANGTTLDDTLQKEVRQKIEDTVYETIADEGYTKEEQKKIVETITNEIMNTTNYDPNATPSFNGNVTYQGYYSEVVEDVKEDVINEMSDVYGGYTGNTLRVNWGHDAVSEETRSDGTTYERTYWLESDLDSNDKAVIKYDSNGNVIYSGSQEKEFFAESMSAHMTGADFGMDGYNGYSEETKEIFEEIVKEMDAAS</sequence>
<evidence type="ECO:0000313" key="2">
    <source>
        <dbReference type="Proteomes" id="UP000766246"/>
    </source>
</evidence>
<evidence type="ECO:0000313" key="1">
    <source>
        <dbReference type="EMBL" id="MBE5919047.1"/>
    </source>
</evidence>
<reference evidence="1" key="1">
    <citation type="submission" date="2019-04" db="EMBL/GenBank/DDBJ databases">
        <title>Evolution of Biomass-Degrading Anaerobic Consortia Revealed by Metagenomics.</title>
        <authorList>
            <person name="Peng X."/>
        </authorList>
    </citation>
    <scope>NUCLEOTIDE SEQUENCE</scope>
    <source>
        <strain evidence="1">SIG311</strain>
    </source>
</reference>
<dbReference type="Proteomes" id="UP000766246">
    <property type="component" value="Unassembled WGS sequence"/>
</dbReference>
<comment type="caution">
    <text evidence="1">The sequence shown here is derived from an EMBL/GenBank/DDBJ whole genome shotgun (WGS) entry which is preliminary data.</text>
</comment>
<protein>
    <submittedName>
        <fullName evidence="1">Uncharacterized protein</fullName>
    </submittedName>
</protein>